<dbReference type="Pfam" id="PF12802">
    <property type="entry name" value="MarR_2"/>
    <property type="match status" value="1"/>
</dbReference>
<dbReference type="SUPFAM" id="SSF46785">
    <property type="entry name" value="Winged helix' DNA-binding domain"/>
    <property type="match status" value="1"/>
</dbReference>
<comment type="caution">
    <text evidence="3">The sequence shown here is derived from an EMBL/GenBank/DDBJ whole genome shotgun (WGS) entry which is preliminary data.</text>
</comment>
<dbReference type="GO" id="GO:0003700">
    <property type="term" value="F:DNA-binding transcription factor activity"/>
    <property type="evidence" value="ECO:0007669"/>
    <property type="project" value="InterPro"/>
</dbReference>
<dbReference type="Gene3D" id="1.10.10.10">
    <property type="entry name" value="Winged helix-like DNA-binding domain superfamily/Winged helix DNA-binding domain"/>
    <property type="match status" value="1"/>
</dbReference>
<feature type="region of interest" description="Disordered" evidence="1">
    <location>
        <begin position="50"/>
        <end position="70"/>
    </location>
</feature>
<feature type="domain" description="HTH marR-type" evidence="2">
    <location>
        <begin position="9"/>
        <end position="56"/>
    </location>
</feature>
<gene>
    <name evidence="3" type="ORF">C8046_12525</name>
</gene>
<proteinExistence type="predicted"/>
<evidence type="ECO:0000313" key="3">
    <source>
        <dbReference type="EMBL" id="PWD51364.1"/>
    </source>
</evidence>
<evidence type="ECO:0000259" key="2">
    <source>
        <dbReference type="Pfam" id="PF12802"/>
    </source>
</evidence>
<dbReference type="InterPro" id="IPR036388">
    <property type="entry name" value="WH-like_DNA-bd_sf"/>
</dbReference>
<dbReference type="Proteomes" id="UP000245166">
    <property type="component" value="Unassembled WGS sequence"/>
</dbReference>
<protein>
    <recommendedName>
        <fullName evidence="2">HTH marR-type domain-containing protein</fullName>
    </recommendedName>
</protein>
<sequence length="101" mass="10152">MRRHNLQLVLRALDAAPGSSRAELATAVGLTPGALTPLVAHLLERGLVRPTAAAGDDAGPRGRGRPGVGLEVDGTGVATLAVVVGDGGWTSRPRIWAAAGS</sequence>
<organism evidence="3 4">
    <name type="scientific">Serinibacter arcticus</name>
    <dbReference type="NCBI Taxonomy" id="1655435"/>
    <lineage>
        <taxon>Bacteria</taxon>
        <taxon>Bacillati</taxon>
        <taxon>Actinomycetota</taxon>
        <taxon>Actinomycetes</taxon>
        <taxon>Micrococcales</taxon>
        <taxon>Beutenbergiaceae</taxon>
        <taxon>Serinibacter</taxon>
    </lineage>
</organism>
<keyword evidence="4" id="KW-1185">Reference proteome</keyword>
<evidence type="ECO:0000313" key="4">
    <source>
        <dbReference type="Proteomes" id="UP000245166"/>
    </source>
</evidence>
<reference evidence="3 4" key="1">
    <citation type="submission" date="2018-03" db="EMBL/GenBank/DDBJ databases">
        <title>Genome assembly of novel Miniimonas species PCH200.</title>
        <authorList>
            <person name="Thakur V."/>
            <person name="Kumar V."/>
            <person name="Singh D."/>
        </authorList>
    </citation>
    <scope>NUCLEOTIDE SEQUENCE [LARGE SCALE GENOMIC DNA]</scope>
    <source>
        <strain evidence="3 4">PCH200</strain>
    </source>
</reference>
<accession>A0A2U1ZWM0</accession>
<dbReference type="EMBL" id="PYHR01000002">
    <property type="protein sequence ID" value="PWD51364.1"/>
    <property type="molecule type" value="Genomic_DNA"/>
</dbReference>
<dbReference type="AlphaFoldDB" id="A0A2U1ZWM0"/>
<name>A0A2U1ZWM0_9MICO</name>
<dbReference type="InterPro" id="IPR036390">
    <property type="entry name" value="WH_DNA-bd_sf"/>
</dbReference>
<dbReference type="InterPro" id="IPR000835">
    <property type="entry name" value="HTH_MarR-typ"/>
</dbReference>
<evidence type="ECO:0000256" key="1">
    <source>
        <dbReference type="SAM" id="MobiDB-lite"/>
    </source>
</evidence>